<name>A0A1L7RBP8_9ACTO</name>
<dbReference type="AlphaFoldDB" id="A0A1L7RBP8"/>
<feature type="transmembrane region" description="Helical" evidence="1">
    <location>
        <begin position="80"/>
        <end position="99"/>
    </location>
</feature>
<feature type="transmembrane region" description="Helical" evidence="1">
    <location>
        <begin position="111"/>
        <end position="128"/>
    </location>
</feature>
<gene>
    <name evidence="2" type="ORF">AAM4_1495</name>
</gene>
<organism evidence="2">
    <name type="scientific">Actinomyces succiniciruminis</name>
    <dbReference type="NCBI Taxonomy" id="1522002"/>
    <lineage>
        <taxon>Bacteria</taxon>
        <taxon>Bacillati</taxon>
        <taxon>Actinomycetota</taxon>
        <taxon>Actinomycetes</taxon>
        <taxon>Actinomycetales</taxon>
        <taxon>Actinomycetaceae</taxon>
        <taxon>Actinomyces</taxon>
    </lineage>
</organism>
<sequence>MNGPRARGAAGELYAGAGLHCRLVNALLVIGLVAAVLAACLHVLIFWMEAIAWEGPLARKTFGGTPEEARPHAFYAFNQGFYNLFLAVEALAGVALMALSSGAWHTAGSALALYGVGSMLAAALVLALKSPAHRQAALKQGAFPLIAVVFLVLGLLH</sequence>
<keyword evidence="1" id="KW-1133">Transmembrane helix</keyword>
<evidence type="ECO:0000313" key="2">
    <source>
        <dbReference type="EMBL" id="CED91327.1"/>
    </source>
</evidence>
<dbReference type="Pfam" id="PF06993">
    <property type="entry name" value="DUF1304"/>
    <property type="match status" value="1"/>
</dbReference>
<dbReference type="EMBL" id="LK995500">
    <property type="protein sequence ID" value="CED91327.1"/>
    <property type="molecule type" value="Genomic_DNA"/>
</dbReference>
<feature type="transmembrane region" description="Helical" evidence="1">
    <location>
        <begin position="23"/>
        <end position="47"/>
    </location>
</feature>
<reference evidence="2" key="1">
    <citation type="submission" date="2014-07" db="EMBL/GenBank/DDBJ databases">
        <authorList>
            <person name="Zhang J.E."/>
            <person name="Yang H."/>
            <person name="Guo J."/>
            <person name="Deng Z."/>
            <person name="Luo H."/>
            <person name="Luo M."/>
            <person name="Zhao B."/>
        </authorList>
    </citation>
    <scope>NUCLEOTIDE SEQUENCE</scope>
    <source>
        <strain evidence="2">AM4</strain>
    </source>
</reference>
<proteinExistence type="predicted"/>
<evidence type="ECO:0000256" key="1">
    <source>
        <dbReference type="SAM" id="Phobius"/>
    </source>
</evidence>
<dbReference type="InterPro" id="IPR009732">
    <property type="entry name" value="DUF1304"/>
</dbReference>
<keyword evidence="1" id="KW-0812">Transmembrane</keyword>
<protein>
    <submittedName>
        <fullName evidence="2">PF06993 protein</fullName>
    </submittedName>
</protein>
<keyword evidence="1" id="KW-0472">Membrane</keyword>
<feature type="transmembrane region" description="Helical" evidence="1">
    <location>
        <begin position="140"/>
        <end position="156"/>
    </location>
</feature>
<accession>A0A1L7RBP8</accession>